<accession>A0ABU7C6I2</accession>
<sequence>MGQRDNHQQTPLTNPLSTLATVDKLTSFWNTILSSCYPGLQPLTWKNHLIGTHLPINLSNYLLVSMTVACTRDSLTNMTQNK</sequence>
<gene>
    <name evidence="1" type="ORF">ATANTOWER_032901</name>
</gene>
<organism evidence="1 2">
    <name type="scientific">Ataeniobius toweri</name>
    <dbReference type="NCBI Taxonomy" id="208326"/>
    <lineage>
        <taxon>Eukaryota</taxon>
        <taxon>Metazoa</taxon>
        <taxon>Chordata</taxon>
        <taxon>Craniata</taxon>
        <taxon>Vertebrata</taxon>
        <taxon>Euteleostomi</taxon>
        <taxon>Actinopterygii</taxon>
        <taxon>Neopterygii</taxon>
        <taxon>Teleostei</taxon>
        <taxon>Neoteleostei</taxon>
        <taxon>Acanthomorphata</taxon>
        <taxon>Ovalentaria</taxon>
        <taxon>Atherinomorphae</taxon>
        <taxon>Cyprinodontiformes</taxon>
        <taxon>Goodeidae</taxon>
        <taxon>Ataeniobius</taxon>
    </lineage>
</organism>
<comment type="caution">
    <text evidence="1">The sequence shown here is derived from an EMBL/GenBank/DDBJ whole genome shotgun (WGS) entry which is preliminary data.</text>
</comment>
<reference evidence="1 2" key="1">
    <citation type="submission" date="2021-07" db="EMBL/GenBank/DDBJ databases">
        <authorList>
            <person name="Palmer J.M."/>
        </authorList>
    </citation>
    <scope>NUCLEOTIDE SEQUENCE [LARGE SCALE GENOMIC DNA]</scope>
    <source>
        <strain evidence="1 2">AT_MEX2019</strain>
        <tissue evidence="1">Muscle</tissue>
    </source>
</reference>
<name>A0ABU7C6I2_9TELE</name>
<keyword evidence="2" id="KW-1185">Reference proteome</keyword>
<evidence type="ECO:0000313" key="1">
    <source>
        <dbReference type="EMBL" id="MED6257885.1"/>
    </source>
</evidence>
<dbReference type="EMBL" id="JAHUTI010079670">
    <property type="protein sequence ID" value="MED6257885.1"/>
    <property type="molecule type" value="Genomic_DNA"/>
</dbReference>
<evidence type="ECO:0000313" key="2">
    <source>
        <dbReference type="Proteomes" id="UP001345963"/>
    </source>
</evidence>
<proteinExistence type="predicted"/>
<dbReference type="Proteomes" id="UP001345963">
    <property type="component" value="Unassembled WGS sequence"/>
</dbReference>
<protein>
    <submittedName>
        <fullName evidence="1">Uncharacterized protein</fullName>
    </submittedName>
</protein>